<reference evidence="2 3" key="1">
    <citation type="submission" date="2024-04" db="EMBL/GenBank/DDBJ databases">
        <title>Phyllosticta paracitricarpa is synonymous to the EU quarantine fungus P. citricarpa based on phylogenomic analyses.</title>
        <authorList>
            <consortium name="Lawrence Berkeley National Laboratory"/>
            <person name="Van Ingen-Buijs V.A."/>
            <person name="Van Westerhoven A.C."/>
            <person name="Haridas S."/>
            <person name="Skiadas P."/>
            <person name="Martin F."/>
            <person name="Groenewald J.Z."/>
            <person name="Crous P.W."/>
            <person name="Seidl M.F."/>
        </authorList>
    </citation>
    <scope>NUCLEOTIDE SEQUENCE [LARGE SCALE GENOMIC DNA]</scope>
    <source>
        <strain evidence="2 3">CBS 122670</strain>
    </source>
</reference>
<name>A0ABR1MN09_9PEZI</name>
<evidence type="ECO:0000313" key="3">
    <source>
        <dbReference type="Proteomes" id="UP001365128"/>
    </source>
</evidence>
<protein>
    <submittedName>
        <fullName evidence="2">Uncharacterized protein</fullName>
    </submittedName>
</protein>
<keyword evidence="1" id="KW-0732">Signal</keyword>
<evidence type="ECO:0000256" key="1">
    <source>
        <dbReference type="SAM" id="SignalP"/>
    </source>
</evidence>
<keyword evidence="3" id="KW-1185">Reference proteome</keyword>
<gene>
    <name evidence="2" type="ORF">IWX46DRAFT_344423</name>
</gene>
<accession>A0ABR1MN09</accession>
<feature type="signal peptide" evidence="1">
    <location>
        <begin position="1"/>
        <end position="25"/>
    </location>
</feature>
<evidence type="ECO:0000313" key="2">
    <source>
        <dbReference type="EMBL" id="KAK7552492.1"/>
    </source>
</evidence>
<organism evidence="2 3">
    <name type="scientific">Phyllosticta citricarpa</name>
    <dbReference type="NCBI Taxonomy" id="55181"/>
    <lineage>
        <taxon>Eukaryota</taxon>
        <taxon>Fungi</taxon>
        <taxon>Dikarya</taxon>
        <taxon>Ascomycota</taxon>
        <taxon>Pezizomycotina</taxon>
        <taxon>Dothideomycetes</taxon>
        <taxon>Dothideomycetes incertae sedis</taxon>
        <taxon>Botryosphaeriales</taxon>
        <taxon>Phyllostictaceae</taxon>
        <taxon>Phyllosticta</taxon>
    </lineage>
</organism>
<sequence>MMLLQMLFTHIAALCALFSLSLANASCGVVYRNVPQPNCCKPTISATSTQRLARKIGSARGWTSTTTSAPSPFASSVRVNMVATSSASSFATMTRSKIRSRTRRRAGLAFTWLSTFLDISTPAPSRAIG</sequence>
<dbReference type="EMBL" id="JBBPDW010000005">
    <property type="protein sequence ID" value="KAK7552492.1"/>
    <property type="molecule type" value="Genomic_DNA"/>
</dbReference>
<proteinExistence type="predicted"/>
<comment type="caution">
    <text evidence="2">The sequence shown here is derived from an EMBL/GenBank/DDBJ whole genome shotgun (WGS) entry which is preliminary data.</text>
</comment>
<feature type="chain" id="PRO_5046262334" evidence="1">
    <location>
        <begin position="26"/>
        <end position="129"/>
    </location>
</feature>
<dbReference type="Proteomes" id="UP001365128">
    <property type="component" value="Unassembled WGS sequence"/>
</dbReference>